<evidence type="ECO:0000313" key="1">
    <source>
        <dbReference type="EMBL" id="TDL79552.1"/>
    </source>
</evidence>
<proteinExistence type="predicted"/>
<gene>
    <name evidence="1" type="ORF">E2L08_09615</name>
</gene>
<sequence length="193" mass="20260">MYLTELSEIAAGDLPVGQLRRQLRLGTGFADDAAEDAALARTLRQALAQVEALTGRAVLRRAFRLSVDGWRMAGRQALPRGPLVSVASMTLFAPDGAAEEVALDRVHVARGPGQPALVARGFGLPAIPAGGHCEIVFEAGLAASWSEVPGDMAAAVLALAVQRHDDVRGLTALPRGVAELLAPYRVLRLAGAW</sequence>
<protein>
    <recommendedName>
        <fullName evidence="3">PhiE125 gp8 family phage protein</fullName>
    </recommendedName>
</protein>
<organism evidence="1 2">
    <name type="scientific">Palleronia sediminis</name>
    <dbReference type="NCBI Taxonomy" id="2547833"/>
    <lineage>
        <taxon>Bacteria</taxon>
        <taxon>Pseudomonadati</taxon>
        <taxon>Pseudomonadota</taxon>
        <taxon>Alphaproteobacteria</taxon>
        <taxon>Rhodobacterales</taxon>
        <taxon>Roseobacteraceae</taxon>
        <taxon>Palleronia</taxon>
    </lineage>
</organism>
<dbReference type="Proteomes" id="UP000295701">
    <property type="component" value="Unassembled WGS sequence"/>
</dbReference>
<dbReference type="AlphaFoldDB" id="A0A4R6A9P5"/>
<comment type="caution">
    <text evidence="1">The sequence shown here is derived from an EMBL/GenBank/DDBJ whole genome shotgun (WGS) entry which is preliminary data.</text>
</comment>
<name>A0A4R6A9P5_9RHOB</name>
<dbReference type="InterPro" id="IPR011738">
    <property type="entry name" value="Phage_CHP"/>
</dbReference>
<reference evidence="1 2" key="1">
    <citation type="submission" date="2019-03" db="EMBL/GenBank/DDBJ databases">
        <title>Primorskyibacter sp. SS33 isolated from sediments.</title>
        <authorList>
            <person name="Xunke S."/>
        </authorList>
    </citation>
    <scope>NUCLEOTIDE SEQUENCE [LARGE SCALE GENOMIC DNA]</scope>
    <source>
        <strain evidence="1 2">SS33</strain>
    </source>
</reference>
<keyword evidence="2" id="KW-1185">Reference proteome</keyword>
<accession>A0A4R6A9P5</accession>
<dbReference type="RefSeq" id="WP_133396856.1">
    <property type="nucleotide sequence ID" value="NZ_SNAA01000009.1"/>
</dbReference>
<dbReference type="EMBL" id="SNAA01000009">
    <property type="protein sequence ID" value="TDL79552.1"/>
    <property type="molecule type" value="Genomic_DNA"/>
</dbReference>
<dbReference type="OrthoDB" id="8478788at2"/>
<evidence type="ECO:0008006" key="3">
    <source>
        <dbReference type="Google" id="ProtNLM"/>
    </source>
</evidence>
<dbReference type="NCBIfam" id="TIGR02215">
    <property type="entry name" value="phage_chp_gp8"/>
    <property type="match status" value="1"/>
</dbReference>
<evidence type="ECO:0000313" key="2">
    <source>
        <dbReference type="Proteomes" id="UP000295701"/>
    </source>
</evidence>